<feature type="binding site" description="axial binding residue" evidence="15">
    <location>
        <position position="461"/>
    </location>
    <ligand>
        <name>heme</name>
        <dbReference type="ChEBI" id="CHEBI:30413"/>
    </ligand>
    <ligandPart>
        <name>Fe</name>
        <dbReference type="ChEBI" id="CHEBI:18248"/>
    </ligandPart>
</feature>
<evidence type="ECO:0000256" key="11">
    <source>
        <dbReference type="ARBA" id="ARBA00023004"/>
    </source>
</evidence>
<dbReference type="FunFam" id="1.10.630.10:FF:000003">
    <property type="entry name" value="cytochrome P450 3A12-like isoform X2"/>
    <property type="match status" value="1"/>
</dbReference>
<evidence type="ECO:0000256" key="8">
    <source>
        <dbReference type="ARBA" id="ARBA00022824"/>
    </source>
</evidence>
<dbReference type="InterPro" id="IPR017972">
    <property type="entry name" value="Cyt_P450_CS"/>
</dbReference>
<dbReference type="PROSITE" id="PS00086">
    <property type="entry name" value="CYTOCHROME_P450"/>
    <property type="match status" value="1"/>
</dbReference>
<keyword evidence="11 15" id="KW-0408">Iron</keyword>
<dbReference type="PRINTS" id="PR00385">
    <property type="entry name" value="P450"/>
</dbReference>
<dbReference type="InterPro" id="IPR001128">
    <property type="entry name" value="Cyt_P450"/>
</dbReference>
<dbReference type="Gene3D" id="1.10.630.10">
    <property type="entry name" value="Cytochrome P450"/>
    <property type="match status" value="1"/>
</dbReference>
<proteinExistence type="inferred from homology"/>
<dbReference type="GO" id="GO:0016712">
    <property type="term" value="F:oxidoreductase activity, acting on paired donors, with incorporation or reduction of molecular oxygen, reduced flavin or flavoprotein as one donor, and incorporation of one atom of oxygen"/>
    <property type="evidence" value="ECO:0007669"/>
    <property type="project" value="UniProtKB-EC"/>
</dbReference>
<name>A0A673CL46_9TELE</name>
<dbReference type="InParanoid" id="A0A673CL46"/>
<dbReference type="Ensembl" id="ENSSORT00005055290.1">
    <property type="protein sequence ID" value="ENSSORP00005054019.1"/>
    <property type="gene ID" value="ENSSORG00005023667.1"/>
</dbReference>
<evidence type="ECO:0000256" key="3">
    <source>
        <dbReference type="ARBA" id="ARBA00004406"/>
    </source>
</evidence>
<keyword evidence="18" id="KW-1185">Reference proteome</keyword>
<comment type="cofactor">
    <cofactor evidence="1 15">
        <name>heme</name>
        <dbReference type="ChEBI" id="CHEBI:30413"/>
    </cofactor>
</comment>
<keyword evidence="13" id="KW-0472">Membrane</keyword>
<comment type="catalytic activity">
    <reaction evidence="14">
        <text>an organic molecule + reduced [NADPH--hemoprotein reductase] + O2 = an alcohol + oxidized [NADPH--hemoprotein reductase] + H2O + H(+)</text>
        <dbReference type="Rhea" id="RHEA:17149"/>
        <dbReference type="Rhea" id="RHEA-COMP:11964"/>
        <dbReference type="Rhea" id="RHEA-COMP:11965"/>
        <dbReference type="ChEBI" id="CHEBI:15377"/>
        <dbReference type="ChEBI" id="CHEBI:15378"/>
        <dbReference type="ChEBI" id="CHEBI:15379"/>
        <dbReference type="ChEBI" id="CHEBI:30879"/>
        <dbReference type="ChEBI" id="CHEBI:57618"/>
        <dbReference type="ChEBI" id="CHEBI:58210"/>
        <dbReference type="ChEBI" id="CHEBI:142491"/>
        <dbReference type="EC" id="1.14.14.1"/>
    </reaction>
</comment>
<dbReference type="GO" id="GO:0020037">
    <property type="term" value="F:heme binding"/>
    <property type="evidence" value="ECO:0007669"/>
    <property type="project" value="InterPro"/>
</dbReference>
<keyword evidence="12 16" id="KW-0503">Monooxygenase</keyword>
<dbReference type="PANTHER" id="PTHR24302:SF17">
    <property type="entry name" value="CYTOCHROME P450, FAMILY 3, SUBFAMILY C, POLYPEPTIDE 4-RELATED"/>
    <property type="match status" value="1"/>
</dbReference>
<evidence type="ECO:0000256" key="13">
    <source>
        <dbReference type="ARBA" id="ARBA00023136"/>
    </source>
</evidence>
<evidence type="ECO:0000313" key="17">
    <source>
        <dbReference type="Ensembl" id="ENSSORP00005054019.1"/>
    </source>
</evidence>
<dbReference type="InterPro" id="IPR036396">
    <property type="entry name" value="Cyt_P450_sf"/>
</dbReference>
<dbReference type="Proteomes" id="UP000472271">
    <property type="component" value="Chromosome 15"/>
</dbReference>
<sequence length="515" mass="58905">MVWVVRLCICDVGCIYSVKRYVYIGHFLTGELCFMSNVLLTCCVLLSFCGRRYSIWPYRLFRKLRIPGPTPLPFVGTMFYLSKGLLPFDLMCNAKYGDVWGLYDGRQPVIMVADPDIIKSVMVKECYTAFTNRAFGDSITAVKDEKWKRIRSSLSPCFTSGRLKQVFPIVVRYADRLIKSLEKKDLEESIDVKAFVAPFSLDVVTSSSFSIEADGINNPDDPIAVNAKNVLNFRFWPIFLLMVFPFAGRLLDYLGVSLIPKDSVDFFYNIIRKFKQQQHRAHESVSIFLFNEIPMKEIKQEEEQPSKGLTENEILAQGLIFIFGGYETTSVTLSYLLHNLATNPDVLKTLHEEIDANIPKDAPVTYESVVGLQYLDQVLCESQRLTPTAPRLERNCKKTVQINGITIPEGTLVGIPVALLHVDPRYWSEPEHFRPERFSKDSVEEVNPYVYMPFGLGPRNCVGMRYALLVMKMVVVRLLQSYTLETCKDTMIPLVLDWKSQPIKPVKLKFVPRQK</sequence>
<evidence type="ECO:0000256" key="16">
    <source>
        <dbReference type="RuleBase" id="RU000461"/>
    </source>
</evidence>
<evidence type="ECO:0000256" key="4">
    <source>
        <dbReference type="ARBA" id="ARBA00010617"/>
    </source>
</evidence>
<evidence type="ECO:0000256" key="15">
    <source>
        <dbReference type="PIRSR" id="PIRSR602401-1"/>
    </source>
</evidence>
<dbReference type="PANTHER" id="PTHR24302">
    <property type="entry name" value="CYTOCHROME P450 FAMILY 3"/>
    <property type="match status" value="1"/>
</dbReference>
<evidence type="ECO:0000256" key="1">
    <source>
        <dbReference type="ARBA" id="ARBA00001971"/>
    </source>
</evidence>
<evidence type="ECO:0000313" key="18">
    <source>
        <dbReference type="Proteomes" id="UP000472271"/>
    </source>
</evidence>
<keyword evidence="8" id="KW-0256">Endoplasmic reticulum</keyword>
<evidence type="ECO:0000256" key="7">
    <source>
        <dbReference type="ARBA" id="ARBA00022723"/>
    </source>
</evidence>
<evidence type="ECO:0000256" key="14">
    <source>
        <dbReference type="ARBA" id="ARBA00047827"/>
    </source>
</evidence>
<keyword evidence="7 15" id="KW-0479">Metal-binding</keyword>
<reference evidence="17" key="3">
    <citation type="submission" date="2025-09" db="UniProtKB">
        <authorList>
            <consortium name="Ensembl"/>
        </authorList>
    </citation>
    <scope>IDENTIFICATION</scope>
</reference>
<keyword evidence="10 16" id="KW-0560">Oxidoreductase</keyword>
<dbReference type="EC" id="1.14.14.1" evidence="5"/>
<evidence type="ECO:0000256" key="2">
    <source>
        <dbReference type="ARBA" id="ARBA00004174"/>
    </source>
</evidence>
<keyword evidence="6 15" id="KW-0349">Heme</keyword>
<dbReference type="GO" id="GO:0005506">
    <property type="term" value="F:iron ion binding"/>
    <property type="evidence" value="ECO:0007669"/>
    <property type="project" value="InterPro"/>
</dbReference>
<dbReference type="GO" id="GO:0008395">
    <property type="term" value="F:steroid hydroxylase activity"/>
    <property type="evidence" value="ECO:0007669"/>
    <property type="project" value="TreeGrafter"/>
</dbReference>
<evidence type="ECO:0000256" key="5">
    <source>
        <dbReference type="ARBA" id="ARBA00012109"/>
    </source>
</evidence>
<accession>A0A673CL46</accession>
<reference evidence="17" key="2">
    <citation type="submission" date="2025-08" db="UniProtKB">
        <authorList>
            <consortium name="Ensembl"/>
        </authorList>
    </citation>
    <scope>IDENTIFICATION</scope>
</reference>
<dbReference type="AlphaFoldDB" id="A0A673CL46"/>
<evidence type="ECO:0000256" key="6">
    <source>
        <dbReference type="ARBA" id="ARBA00022617"/>
    </source>
</evidence>
<gene>
    <name evidence="17" type="primary">LOC115433750</name>
</gene>
<evidence type="ECO:0000256" key="9">
    <source>
        <dbReference type="ARBA" id="ARBA00022848"/>
    </source>
</evidence>
<comment type="subcellular location">
    <subcellularLocation>
        <location evidence="3">Endoplasmic reticulum membrane</location>
        <topology evidence="3">Peripheral membrane protein</topology>
    </subcellularLocation>
    <subcellularLocation>
        <location evidence="2">Microsome membrane</location>
        <topology evidence="2">Peripheral membrane protein</topology>
    </subcellularLocation>
</comment>
<evidence type="ECO:0000256" key="12">
    <source>
        <dbReference type="ARBA" id="ARBA00023033"/>
    </source>
</evidence>
<dbReference type="SUPFAM" id="SSF48264">
    <property type="entry name" value="Cytochrome P450"/>
    <property type="match status" value="1"/>
</dbReference>
<evidence type="ECO:0000256" key="10">
    <source>
        <dbReference type="ARBA" id="ARBA00023002"/>
    </source>
</evidence>
<dbReference type="GO" id="GO:0005789">
    <property type="term" value="C:endoplasmic reticulum membrane"/>
    <property type="evidence" value="ECO:0007669"/>
    <property type="project" value="UniProtKB-SubCell"/>
</dbReference>
<dbReference type="Pfam" id="PF00067">
    <property type="entry name" value="p450"/>
    <property type="match status" value="1"/>
</dbReference>
<organism evidence="17 18">
    <name type="scientific">Sphaeramia orbicularis</name>
    <name type="common">orbiculate cardinalfish</name>
    <dbReference type="NCBI Taxonomy" id="375764"/>
    <lineage>
        <taxon>Eukaryota</taxon>
        <taxon>Metazoa</taxon>
        <taxon>Chordata</taxon>
        <taxon>Craniata</taxon>
        <taxon>Vertebrata</taxon>
        <taxon>Euteleostomi</taxon>
        <taxon>Actinopterygii</taxon>
        <taxon>Neopterygii</taxon>
        <taxon>Teleostei</taxon>
        <taxon>Neoteleostei</taxon>
        <taxon>Acanthomorphata</taxon>
        <taxon>Gobiaria</taxon>
        <taxon>Kurtiformes</taxon>
        <taxon>Apogonoidei</taxon>
        <taxon>Apogonidae</taxon>
        <taxon>Apogoninae</taxon>
        <taxon>Sphaeramia</taxon>
    </lineage>
</organism>
<reference evidence="17" key="1">
    <citation type="submission" date="2019-06" db="EMBL/GenBank/DDBJ databases">
        <authorList>
            <consortium name="Wellcome Sanger Institute Data Sharing"/>
        </authorList>
    </citation>
    <scope>NUCLEOTIDE SEQUENCE [LARGE SCALE GENOMIC DNA]</scope>
</reference>
<dbReference type="InterPro" id="IPR002401">
    <property type="entry name" value="Cyt_P450_E_grp-I"/>
</dbReference>
<dbReference type="InterPro" id="IPR050705">
    <property type="entry name" value="Cytochrome_P450_3A"/>
</dbReference>
<comment type="similarity">
    <text evidence="4 16">Belongs to the cytochrome P450 family.</text>
</comment>
<protein>
    <recommendedName>
        <fullName evidence="5">unspecific monooxygenase</fullName>
        <ecNumber evidence="5">1.14.14.1</ecNumber>
    </recommendedName>
</protein>
<keyword evidence="9" id="KW-0492">Microsome</keyword>
<dbReference type="PRINTS" id="PR00463">
    <property type="entry name" value="EP450I"/>
</dbReference>